<dbReference type="OrthoDB" id="6118198at2"/>
<evidence type="ECO:0000256" key="4">
    <source>
        <dbReference type="ARBA" id="ARBA00022448"/>
    </source>
</evidence>
<gene>
    <name evidence="11" type="ORF">BTO08_14515</name>
</gene>
<dbReference type="InterPro" id="IPR000645">
    <property type="entry name" value="T2SS_GspN_CS"/>
</dbReference>
<dbReference type="Proteomes" id="UP000238730">
    <property type="component" value="Unassembled WGS sequence"/>
</dbReference>
<dbReference type="GO" id="GO:0015628">
    <property type="term" value="P:protein secretion by the type II secretion system"/>
    <property type="evidence" value="ECO:0007669"/>
    <property type="project" value="InterPro"/>
</dbReference>
<keyword evidence="8" id="KW-0653">Protein transport</keyword>
<organism evidence="11 12">
    <name type="scientific">Photobacterium angustum</name>
    <dbReference type="NCBI Taxonomy" id="661"/>
    <lineage>
        <taxon>Bacteria</taxon>
        <taxon>Pseudomonadati</taxon>
        <taxon>Pseudomonadota</taxon>
        <taxon>Gammaproteobacteria</taxon>
        <taxon>Vibrionales</taxon>
        <taxon>Vibrionaceae</taxon>
        <taxon>Photobacterium</taxon>
    </lineage>
</organism>
<evidence type="ECO:0000256" key="5">
    <source>
        <dbReference type="ARBA" id="ARBA00022475"/>
    </source>
</evidence>
<keyword evidence="4" id="KW-0813">Transport</keyword>
<dbReference type="AlphaFoldDB" id="A0A2S7VS04"/>
<evidence type="ECO:0000313" key="11">
    <source>
        <dbReference type="EMBL" id="PQJ64927.1"/>
    </source>
</evidence>
<evidence type="ECO:0000256" key="10">
    <source>
        <dbReference type="ARBA" id="ARBA00030772"/>
    </source>
</evidence>
<dbReference type="EMBL" id="MSCJ01000002">
    <property type="protein sequence ID" value="PQJ64927.1"/>
    <property type="molecule type" value="Genomic_DNA"/>
</dbReference>
<evidence type="ECO:0000256" key="8">
    <source>
        <dbReference type="ARBA" id="ARBA00022927"/>
    </source>
</evidence>
<evidence type="ECO:0000256" key="9">
    <source>
        <dbReference type="ARBA" id="ARBA00023136"/>
    </source>
</evidence>
<evidence type="ECO:0000313" key="12">
    <source>
        <dbReference type="Proteomes" id="UP000238730"/>
    </source>
</evidence>
<dbReference type="Pfam" id="PF01203">
    <property type="entry name" value="T2SSN"/>
    <property type="match status" value="1"/>
</dbReference>
<dbReference type="RefSeq" id="WP_105061427.1">
    <property type="nucleotide sequence ID" value="NZ_MSCJ01000002.1"/>
</dbReference>
<dbReference type="PROSITE" id="PS01142">
    <property type="entry name" value="T2SP_N"/>
    <property type="match status" value="1"/>
</dbReference>
<keyword evidence="7" id="KW-0812">Transmembrane</keyword>
<evidence type="ECO:0000256" key="1">
    <source>
        <dbReference type="ARBA" id="ARBA00004533"/>
    </source>
</evidence>
<comment type="subcellular location">
    <subcellularLocation>
        <location evidence="1">Cell inner membrane</location>
    </subcellularLocation>
</comment>
<dbReference type="GO" id="GO:0005886">
    <property type="term" value="C:plasma membrane"/>
    <property type="evidence" value="ECO:0007669"/>
    <property type="project" value="UniProtKB-SubCell"/>
</dbReference>
<evidence type="ECO:0000256" key="7">
    <source>
        <dbReference type="ARBA" id="ARBA00022692"/>
    </source>
</evidence>
<proteinExistence type="inferred from homology"/>
<dbReference type="GO" id="GO:0015627">
    <property type="term" value="C:type II protein secretion system complex"/>
    <property type="evidence" value="ECO:0007669"/>
    <property type="project" value="InterPro"/>
</dbReference>
<evidence type="ECO:0000256" key="6">
    <source>
        <dbReference type="ARBA" id="ARBA00022519"/>
    </source>
</evidence>
<comment type="similarity">
    <text evidence="2">Belongs to the GSP N family.</text>
</comment>
<keyword evidence="6" id="KW-0997">Cell inner membrane</keyword>
<keyword evidence="9" id="KW-0472">Membrane</keyword>
<name>A0A2S7VS04_PHOAN</name>
<sequence length="252" mass="27248">MKFKLAIGATFGVVFIASTIVHLPANWAWQQTPKVQGLSLSGIQGTLWQGSAKTVVWQNQSLGQIQWDMKLGSLFTGKLAFDVRFGRDSDMQLQGSGIVGYSTSGPFAEKLLVSVPAANVMQYAKLPVPLTLTGNIELTVRDYVYAAPYCKTLNATLAWAQGNASTPMGNINPGPVFADLSCQEGNILAKASQSSDDVSSDWKANLAKNNGYSLSGWFKPGATFPEQLSQQLKWLGDPDSKGQYKINYSGRL</sequence>
<evidence type="ECO:0000256" key="3">
    <source>
        <dbReference type="ARBA" id="ARBA00021563"/>
    </source>
</evidence>
<evidence type="ECO:0000256" key="2">
    <source>
        <dbReference type="ARBA" id="ARBA00007208"/>
    </source>
</evidence>
<reference evidence="11 12" key="1">
    <citation type="submission" date="2016-12" db="EMBL/GenBank/DDBJ databases">
        <title>Diversity of luminous bacteria.</title>
        <authorList>
            <person name="Yoshizawa S."/>
            <person name="Kogure K."/>
        </authorList>
    </citation>
    <scope>NUCLEOTIDE SEQUENCE [LARGE SCALE GENOMIC DNA]</scope>
    <source>
        <strain evidence="11 12">LC1-200</strain>
    </source>
</reference>
<keyword evidence="5" id="KW-1003">Cell membrane</keyword>
<protein>
    <recommendedName>
        <fullName evidence="3">Type II secretion system protein N</fullName>
    </recommendedName>
    <alternativeName>
        <fullName evidence="10">General secretion pathway protein N</fullName>
    </alternativeName>
</protein>
<dbReference type="InterPro" id="IPR022792">
    <property type="entry name" value="T2SS_protein-GspN"/>
</dbReference>
<comment type="caution">
    <text evidence="11">The sequence shown here is derived from an EMBL/GenBank/DDBJ whole genome shotgun (WGS) entry which is preliminary data.</text>
</comment>
<accession>A0A2S7VS04</accession>